<dbReference type="SUPFAM" id="SSF46626">
    <property type="entry name" value="Cytochrome c"/>
    <property type="match status" value="2"/>
</dbReference>
<evidence type="ECO:0000256" key="4">
    <source>
        <dbReference type="ARBA" id="ARBA00022729"/>
    </source>
</evidence>
<keyword evidence="12" id="KW-1185">Reference proteome</keyword>
<dbReference type="Proteomes" id="UP001204144">
    <property type="component" value="Unassembled WGS sequence"/>
</dbReference>
<protein>
    <submittedName>
        <fullName evidence="11">Cytochrome-c peroxidase</fullName>
    </submittedName>
</protein>
<dbReference type="InterPro" id="IPR009056">
    <property type="entry name" value="Cyt_c-like_dom"/>
</dbReference>
<comment type="cofactor">
    <cofactor evidence="8">
        <name>heme</name>
        <dbReference type="ChEBI" id="CHEBI:30413"/>
    </cofactor>
    <text evidence="8">Binds 2 heme groups.</text>
</comment>
<evidence type="ECO:0000256" key="6">
    <source>
        <dbReference type="ARBA" id="ARBA00023002"/>
    </source>
</evidence>
<dbReference type="GO" id="GO:0020037">
    <property type="term" value="F:heme binding"/>
    <property type="evidence" value="ECO:0007669"/>
    <property type="project" value="InterPro"/>
</dbReference>
<dbReference type="InterPro" id="IPR026259">
    <property type="entry name" value="MauG/Cytc_peroxidase"/>
</dbReference>
<dbReference type="InterPro" id="IPR036909">
    <property type="entry name" value="Cyt_c-like_dom_sf"/>
</dbReference>
<dbReference type="InterPro" id="IPR004852">
    <property type="entry name" value="Di-haem_cyt_c_peroxidsae"/>
</dbReference>
<proteinExistence type="predicted"/>
<feature type="domain" description="Cytochrome c" evidence="10">
    <location>
        <begin position="206"/>
        <end position="336"/>
    </location>
</feature>
<keyword evidence="4" id="KW-0732">Signal</keyword>
<dbReference type="Gene3D" id="1.10.760.10">
    <property type="entry name" value="Cytochrome c-like domain"/>
    <property type="match status" value="2"/>
</dbReference>
<comment type="caution">
    <text evidence="11">The sequence shown here is derived from an EMBL/GenBank/DDBJ whole genome shotgun (WGS) entry which is preliminary data.</text>
</comment>
<keyword evidence="7 9" id="KW-0408">Iron</keyword>
<evidence type="ECO:0000256" key="2">
    <source>
        <dbReference type="ARBA" id="ARBA00022617"/>
    </source>
</evidence>
<keyword evidence="3 9" id="KW-0479">Metal-binding</keyword>
<feature type="binding site" description="axial binding residue" evidence="9">
    <location>
        <position position="224"/>
    </location>
    <ligand>
        <name>heme c</name>
        <dbReference type="ChEBI" id="CHEBI:61717"/>
        <label>2</label>
    </ligand>
    <ligandPart>
        <name>Fe</name>
        <dbReference type="ChEBI" id="CHEBI:18248"/>
    </ligandPart>
</feature>
<feature type="binding site" description="covalent" evidence="8">
    <location>
        <position position="76"/>
    </location>
    <ligand>
        <name>heme c</name>
        <dbReference type="ChEBI" id="CHEBI:61717"/>
        <label>1</label>
    </ligand>
</feature>
<dbReference type="GO" id="GO:0009055">
    <property type="term" value="F:electron transfer activity"/>
    <property type="evidence" value="ECO:0007669"/>
    <property type="project" value="InterPro"/>
</dbReference>
<dbReference type="Pfam" id="PF03150">
    <property type="entry name" value="CCP_MauG"/>
    <property type="match status" value="1"/>
</dbReference>
<accession>A0AAE3H9E8</accession>
<dbReference type="GO" id="GO:0046872">
    <property type="term" value="F:metal ion binding"/>
    <property type="evidence" value="ECO:0007669"/>
    <property type="project" value="UniProtKB-KW"/>
</dbReference>
<dbReference type="PANTHER" id="PTHR30600">
    <property type="entry name" value="CYTOCHROME C PEROXIDASE-RELATED"/>
    <property type="match status" value="1"/>
</dbReference>
<comment type="subcellular location">
    <subcellularLocation>
        <location evidence="1">Periplasm</location>
    </subcellularLocation>
</comment>
<evidence type="ECO:0000256" key="3">
    <source>
        <dbReference type="ARBA" id="ARBA00022723"/>
    </source>
</evidence>
<dbReference type="GO" id="GO:0042597">
    <property type="term" value="C:periplasmic space"/>
    <property type="evidence" value="ECO:0007669"/>
    <property type="project" value="UniProtKB-SubCell"/>
</dbReference>
<keyword evidence="11" id="KW-0575">Peroxidase</keyword>
<feature type="binding site" description="covalent" evidence="8">
    <location>
        <position position="79"/>
    </location>
    <ligand>
        <name>heme c</name>
        <dbReference type="ChEBI" id="CHEBI:61717"/>
        <label>1</label>
    </ligand>
</feature>
<keyword evidence="5" id="KW-0574">Periplasm</keyword>
<comment type="PTM">
    <text evidence="8">Binds 2 heme groups per subunit.</text>
</comment>
<dbReference type="AlphaFoldDB" id="A0AAE3H9E8"/>
<evidence type="ECO:0000256" key="5">
    <source>
        <dbReference type="ARBA" id="ARBA00022764"/>
    </source>
</evidence>
<evidence type="ECO:0000256" key="7">
    <source>
        <dbReference type="ARBA" id="ARBA00023004"/>
    </source>
</evidence>
<keyword evidence="6" id="KW-0560">Oxidoreductase</keyword>
<evidence type="ECO:0000313" key="12">
    <source>
        <dbReference type="Proteomes" id="UP001204144"/>
    </source>
</evidence>
<evidence type="ECO:0000256" key="8">
    <source>
        <dbReference type="PIRSR" id="PIRSR000294-1"/>
    </source>
</evidence>
<name>A0AAE3H9E8_9BACT</name>
<dbReference type="PROSITE" id="PS51007">
    <property type="entry name" value="CYTC"/>
    <property type="match status" value="1"/>
</dbReference>
<dbReference type="PIRSF" id="PIRSF000294">
    <property type="entry name" value="Cytochrome-c_peroxidase"/>
    <property type="match status" value="1"/>
</dbReference>
<sequence>MKLKLGIVLVISILLWGCSKEETTEPDTPLVLFEKPSTFPNTSYKMESNPITEDGFLLGKKIFFDGKLSRDGTISCAECHNQPYAFTHHGHAQSHGIDGLVGPRNAPALQNLAWGKTFFWDGGVFDLDLFSLAPIENPVEMDEQIGNVLEKLRKDVTYPPMFKKAFGTEDITTERFLKSLSQFMLTLVSANSKYDLYKAGKASFSADEKAGLTLFNEKGCASCHPEPLFTDESFRSNGLPTDFFRNFVDTGRYRITELKEDKYKFKVPSLRNIEYTFPYMHDGRFISLEDVLDHYADGNMANLETLDPIFKQNTKIGIALNQKEKSQIIAFLKTLTDESFLKDKRFVP</sequence>
<evidence type="ECO:0000259" key="10">
    <source>
        <dbReference type="PROSITE" id="PS51007"/>
    </source>
</evidence>
<dbReference type="EMBL" id="RJUF01000195">
    <property type="protein sequence ID" value="MCP9766185.1"/>
    <property type="molecule type" value="Genomic_DNA"/>
</dbReference>
<reference evidence="11 12" key="1">
    <citation type="submission" date="2018-11" db="EMBL/GenBank/DDBJ databases">
        <title>Novel bacteria species description.</title>
        <authorList>
            <person name="Han J.-H."/>
        </authorList>
    </citation>
    <scope>NUCLEOTIDE SEQUENCE [LARGE SCALE GENOMIC DNA]</scope>
    <source>
        <strain evidence="11 12">KCTC23259</strain>
    </source>
</reference>
<feature type="binding site" description="axial binding residue" evidence="9">
    <location>
        <position position="80"/>
    </location>
    <ligand>
        <name>heme c</name>
        <dbReference type="ChEBI" id="CHEBI:61717"/>
        <label>1</label>
    </ligand>
    <ligandPart>
        <name>Fe</name>
        <dbReference type="ChEBI" id="CHEBI:18248"/>
    </ligandPart>
</feature>
<evidence type="ECO:0000313" key="11">
    <source>
        <dbReference type="EMBL" id="MCP9766185.1"/>
    </source>
</evidence>
<dbReference type="GO" id="GO:0004130">
    <property type="term" value="F:cytochrome-c peroxidase activity"/>
    <property type="evidence" value="ECO:0007669"/>
    <property type="project" value="TreeGrafter"/>
</dbReference>
<evidence type="ECO:0000256" key="9">
    <source>
        <dbReference type="PIRSR" id="PIRSR000294-2"/>
    </source>
</evidence>
<feature type="binding site" description="covalent" evidence="8">
    <location>
        <position position="223"/>
    </location>
    <ligand>
        <name>heme c</name>
        <dbReference type="ChEBI" id="CHEBI:61717"/>
        <label>2</label>
    </ligand>
</feature>
<gene>
    <name evidence="11" type="ORF">EGI31_24875</name>
</gene>
<dbReference type="RefSeq" id="WP_255039892.1">
    <property type="nucleotide sequence ID" value="NZ_RJUF01000195.1"/>
</dbReference>
<evidence type="ECO:0000256" key="1">
    <source>
        <dbReference type="ARBA" id="ARBA00004418"/>
    </source>
</evidence>
<keyword evidence="2 8" id="KW-0349">Heme</keyword>
<dbReference type="InterPro" id="IPR051395">
    <property type="entry name" value="Cytochrome_c_Peroxidase/MauG"/>
</dbReference>
<feature type="binding site" description="covalent" evidence="8">
    <location>
        <position position="220"/>
    </location>
    <ligand>
        <name>heme c</name>
        <dbReference type="ChEBI" id="CHEBI:61717"/>
        <label>2</label>
    </ligand>
</feature>
<organism evidence="11 12">
    <name type="scientific">Lacihabitans soyangensis</name>
    <dbReference type="NCBI Taxonomy" id="869394"/>
    <lineage>
        <taxon>Bacteria</taxon>
        <taxon>Pseudomonadati</taxon>
        <taxon>Bacteroidota</taxon>
        <taxon>Cytophagia</taxon>
        <taxon>Cytophagales</taxon>
        <taxon>Leadbetterellaceae</taxon>
        <taxon>Lacihabitans</taxon>
    </lineage>
</organism>